<dbReference type="AlphaFoldDB" id="A0AAW7YRI6"/>
<keyword evidence="3 6" id="KW-0732">Signal</keyword>
<evidence type="ECO:0000256" key="3">
    <source>
        <dbReference type="ARBA" id="ARBA00022729"/>
    </source>
</evidence>
<dbReference type="InterPro" id="IPR058086">
    <property type="entry name" value="IsaB"/>
</dbReference>
<evidence type="ECO:0000256" key="4">
    <source>
        <dbReference type="ARBA" id="ARBA00093777"/>
    </source>
</evidence>
<name>A0AAW7YRI6_9STAP</name>
<evidence type="ECO:0000313" key="7">
    <source>
        <dbReference type="EMBL" id="MDO6573657.1"/>
    </source>
</evidence>
<comment type="subcellular location">
    <subcellularLocation>
        <location evidence="1">Secreted</location>
    </subcellularLocation>
</comment>
<evidence type="ECO:0000256" key="5">
    <source>
        <dbReference type="ARBA" id="ARBA00093792"/>
    </source>
</evidence>
<proteinExistence type="inferred from homology"/>
<protein>
    <recommendedName>
        <fullName evidence="5">Immunodominant staphylococcal antigen B</fullName>
    </recommendedName>
</protein>
<keyword evidence="8" id="KW-1185">Reference proteome</keyword>
<organism evidence="7 8">
    <name type="scientific">Staphylococcus pasteuri_A</name>
    <dbReference type="NCBI Taxonomy" id="3062664"/>
    <lineage>
        <taxon>Bacteria</taxon>
        <taxon>Bacillati</taxon>
        <taxon>Bacillota</taxon>
        <taxon>Bacilli</taxon>
        <taxon>Bacillales</taxon>
        <taxon>Staphylococcaceae</taxon>
        <taxon>Staphylococcus</taxon>
    </lineage>
</organism>
<accession>A0AAW7YRI6</accession>
<feature type="signal peptide" evidence="6">
    <location>
        <begin position="1"/>
        <end position="20"/>
    </location>
</feature>
<dbReference type="RefSeq" id="WP_046467315.1">
    <property type="nucleotide sequence ID" value="NZ_JAUOQO010000004.1"/>
</dbReference>
<evidence type="ECO:0000313" key="8">
    <source>
        <dbReference type="Proteomes" id="UP001170310"/>
    </source>
</evidence>
<sequence length="173" mass="18765">MKKTTKAVVGSMLAVGTVFGIGASVETPQSNEAHAATQPYYNYQGHAGNDTSFLLTNQFKNGVKYGNVKFNGKKIVQTKGEGRVNIYDQRFSGVTKSGKSASDVSFDVKDNLSVSQIKNFYGNDLNRVGPPNTPESKESVYSYRPSNNGPNVLFTTKNNKVTNVSVTYQGIGF</sequence>
<feature type="chain" id="PRO_5043611396" description="Immunodominant staphylococcal antigen B" evidence="6">
    <location>
        <begin position="21"/>
        <end position="173"/>
    </location>
</feature>
<evidence type="ECO:0000256" key="6">
    <source>
        <dbReference type="SAM" id="SignalP"/>
    </source>
</evidence>
<dbReference type="EMBL" id="JAUOQO010000004">
    <property type="protein sequence ID" value="MDO6573657.1"/>
    <property type="molecule type" value="Genomic_DNA"/>
</dbReference>
<evidence type="ECO:0000256" key="2">
    <source>
        <dbReference type="ARBA" id="ARBA00022525"/>
    </source>
</evidence>
<reference evidence="7" key="1">
    <citation type="submission" date="2023-07" db="EMBL/GenBank/DDBJ databases">
        <title>Genome content predicts the carbon catabolic preferences of heterotrophic bacteria.</title>
        <authorList>
            <person name="Gralka M."/>
        </authorList>
    </citation>
    <scope>NUCLEOTIDE SEQUENCE</scope>
    <source>
        <strain evidence="7">E2R20</strain>
    </source>
</reference>
<dbReference type="NCBIfam" id="NF047686">
    <property type="entry name" value="IsaB_fam"/>
    <property type="match status" value="1"/>
</dbReference>
<dbReference type="Proteomes" id="UP001170310">
    <property type="component" value="Unassembled WGS sequence"/>
</dbReference>
<evidence type="ECO:0000256" key="1">
    <source>
        <dbReference type="ARBA" id="ARBA00004613"/>
    </source>
</evidence>
<comment type="caution">
    <text evidence="7">The sequence shown here is derived from an EMBL/GenBank/DDBJ whole genome shotgun (WGS) entry which is preliminary data.</text>
</comment>
<gene>
    <name evidence="7" type="ORF">Q4528_05740</name>
</gene>
<comment type="similarity">
    <text evidence="4">Belongs to the IsaB family.</text>
</comment>
<keyword evidence="2" id="KW-0964">Secreted</keyword>